<keyword evidence="1" id="KW-0812">Transmembrane</keyword>
<accession>A0A212LBI9</accession>
<evidence type="ECO:0000313" key="2">
    <source>
        <dbReference type="EMBL" id="SCM74847.1"/>
    </source>
</evidence>
<organism evidence="2">
    <name type="scientific">uncultured Desulfovibrio sp</name>
    <dbReference type="NCBI Taxonomy" id="167968"/>
    <lineage>
        <taxon>Bacteria</taxon>
        <taxon>Pseudomonadati</taxon>
        <taxon>Thermodesulfobacteriota</taxon>
        <taxon>Desulfovibrionia</taxon>
        <taxon>Desulfovibrionales</taxon>
        <taxon>Desulfovibrionaceae</taxon>
        <taxon>Desulfovibrio</taxon>
        <taxon>environmental samples</taxon>
    </lineage>
</organism>
<feature type="transmembrane region" description="Helical" evidence="1">
    <location>
        <begin position="17"/>
        <end position="38"/>
    </location>
</feature>
<feature type="transmembrane region" description="Helical" evidence="1">
    <location>
        <begin position="44"/>
        <end position="63"/>
    </location>
</feature>
<evidence type="ECO:0000256" key="1">
    <source>
        <dbReference type="SAM" id="Phobius"/>
    </source>
</evidence>
<dbReference type="RefSeq" id="WP_179981355.1">
    <property type="nucleotide sequence ID" value="NZ_LT608333.1"/>
</dbReference>
<keyword evidence="1" id="KW-1133">Transmembrane helix</keyword>
<dbReference type="EMBL" id="FMJC01000002">
    <property type="protein sequence ID" value="SCM74847.1"/>
    <property type="molecule type" value="Genomic_DNA"/>
</dbReference>
<protein>
    <submittedName>
        <fullName evidence="2">Uncharacterized protein</fullName>
    </submittedName>
</protein>
<gene>
    <name evidence="2" type="ORF">KL86DES1_22193</name>
</gene>
<name>A0A212LBI9_9BACT</name>
<proteinExistence type="predicted"/>
<keyword evidence="1" id="KW-0472">Membrane</keyword>
<dbReference type="AlphaFoldDB" id="A0A212LBI9"/>
<sequence length="100" mass="11451">MLADYLECWRKQPRFNAFFLCAMALAWGVYALIWLTGIAWGSQAANILVFTIAAICFIFIFVLPKYSFRIVAIHYFIMIVTLLPSLANGQELLRQSGYFS</sequence>
<reference evidence="2" key="1">
    <citation type="submission" date="2016-08" db="EMBL/GenBank/DDBJ databases">
        <authorList>
            <person name="Seilhamer J.J."/>
        </authorList>
    </citation>
    <scope>NUCLEOTIDE SEQUENCE</scope>
    <source>
        <strain evidence="2">86-1</strain>
    </source>
</reference>
<feature type="transmembrane region" description="Helical" evidence="1">
    <location>
        <begin position="70"/>
        <end position="87"/>
    </location>
</feature>